<dbReference type="EC" id="2.3.1.225" evidence="7"/>
<keyword evidence="4 7" id="KW-1133">Transmembrane helix</keyword>
<dbReference type="PANTHER" id="PTHR12246">
    <property type="entry name" value="PALMITOYLTRANSFERASE ZDHHC16"/>
    <property type="match status" value="1"/>
</dbReference>
<comment type="domain">
    <text evidence="7">The DHHC domain is required for palmitoyltransferase activity.</text>
</comment>
<feature type="transmembrane region" description="Helical" evidence="7">
    <location>
        <begin position="167"/>
        <end position="187"/>
    </location>
</feature>
<evidence type="ECO:0000256" key="2">
    <source>
        <dbReference type="ARBA" id="ARBA00022679"/>
    </source>
</evidence>
<evidence type="ECO:0000256" key="6">
    <source>
        <dbReference type="ARBA" id="ARBA00023315"/>
    </source>
</evidence>
<evidence type="ECO:0000313" key="9">
    <source>
        <dbReference type="Proteomes" id="UP000694844"/>
    </source>
</evidence>
<evidence type="ECO:0000256" key="3">
    <source>
        <dbReference type="ARBA" id="ARBA00022692"/>
    </source>
</evidence>
<keyword evidence="2 7" id="KW-0808">Transferase</keyword>
<evidence type="ECO:0000256" key="1">
    <source>
        <dbReference type="ARBA" id="ARBA00004141"/>
    </source>
</evidence>
<sequence length="283" mass="33010">MGSFRQILPKNTVDTLSLCYALTLIHSVVILGDFFVAPWMKEHYGTTNAQILMYNVYGGFIYFNVIGNMWKIMTTNTSTIGIILPTLLKPGWNYCPVCEANAPPRAFHCQTCNRCILKRDHHCMFTGKCIGYFNHRYYICLICYTWLGAMFASTYCMGFAWTILGEFSFYNLMCFCFPIFLFLFGMLDFYTAIICLLTLVSTLFWAIISFLIVWHSKHIIYNLTTHERRHNIFTYNLGWRENIRHIFGSKWYICWLFPWISSPLPGDGMSFPTSGNFENSKDQ</sequence>
<keyword evidence="3 7" id="KW-0812">Transmembrane</keyword>
<accession>A0A8B8DEZ1</accession>
<evidence type="ECO:0000313" key="10">
    <source>
        <dbReference type="RefSeq" id="XP_022326697.1"/>
    </source>
</evidence>
<feature type="transmembrane region" description="Helical" evidence="7">
    <location>
        <begin position="51"/>
        <end position="70"/>
    </location>
</feature>
<feature type="transmembrane region" description="Helical" evidence="7">
    <location>
        <begin position="12"/>
        <end position="31"/>
    </location>
</feature>
<dbReference type="RefSeq" id="XP_022326697.1">
    <property type="nucleotide sequence ID" value="XM_022470989.1"/>
</dbReference>
<protein>
    <recommendedName>
        <fullName evidence="7">Palmitoyltransferase</fullName>
        <ecNumber evidence="7">2.3.1.225</ecNumber>
    </recommendedName>
</protein>
<dbReference type="PROSITE" id="PS50216">
    <property type="entry name" value="DHHC"/>
    <property type="match status" value="1"/>
</dbReference>
<feature type="transmembrane region" description="Helical" evidence="7">
    <location>
        <begin position="137"/>
        <end position="161"/>
    </location>
</feature>
<dbReference type="AlphaFoldDB" id="A0A8B8DEZ1"/>
<feature type="transmembrane region" description="Helical" evidence="7">
    <location>
        <begin position="194"/>
        <end position="214"/>
    </location>
</feature>
<name>A0A8B8DEZ1_CRAVI</name>
<gene>
    <name evidence="10" type="primary">LOC111126392</name>
</gene>
<keyword evidence="5 7" id="KW-0472">Membrane</keyword>
<evidence type="ECO:0000256" key="4">
    <source>
        <dbReference type="ARBA" id="ARBA00022989"/>
    </source>
</evidence>
<proteinExistence type="inferred from homology"/>
<feature type="domain" description="Palmitoyltransferase DHHC" evidence="8">
    <location>
        <begin position="92"/>
        <end position="230"/>
    </location>
</feature>
<reference evidence="10" key="1">
    <citation type="submission" date="2025-08" db="UniProtKB">
        <authorList>
            <consortium name="RefSeq"/>
        </authorList>
    </citation>
    <scope>IDENTIFICATION</scope>
    <source>
        <tissue evidence="10">Whole sample</tissue>
    </source>
</reference>
<comment type="similarity">
    <text evidence="7">Belongs to the DHHC palmitoyltransferase family.</text>
</comment>
<comment type="subcellular location">
    <subcellularLocation>
        <location evidence="1">Membrane</location>
        <topology evidence="1">Multi-pass membrane protein</topology>
    </subcellularLocation>
</comment>
<comment type="catalytic activity">
    <reaction evidence="7">
        <text>L-cysteinyl-[protein] + hexadecanoyl-CoA = S-hexadecanoyl-L-cysteinyl-[protein] + CoA</text>
        <dbReference type="Rhea" id="RHEA:36683"/>
        <dbReference type="Rhea" id="RHEA-COMP:10131"/>
        <dbReference type="Rhea" id="RHEA-COMP:11032"/>
        <dbReference type="ChEBI" id="CHEBI:29950"/>
        <dbReference type="ChEBI" id="CHEBI:57287"/>
        <dbReference type="ChEBI" id="CHEBI:57379"/>
        <dbReference type="ChEBI" id="CHEBI:74151"/>
        <dbReference type="EC" id="2.3.1.225"/>
    </reaction>
</comment>
<dbReference type="KEGG" id="cvn:111126392"/>
<organism evidence="9 10">
    <name type="scientific">Crassostrea virginica</name>
    <name type="common">Eastern oyster</name>
    <dbReference type="NCBI Taxonomy" id="6565"/>
    <lineage>
        <taxon>Eukaryota</taxon>
        <taxon>Metazoa</taxon>
        <taxon>Spiralia</taxon>
        <taxon>Lophotrochozoa</taxon>
        <taxon>Mollusca</taxon>
        <taxon>Bivalvia</taxon>
        <taxon>Autobranchia</taxon>
        <taxon>Pteriomorphia</taxon>
        <taxon>Ostreida</taxon>
        <taxon>Ostreoidea</taxon>
        <taxon>Ostreidae</taxon>
        <taxon>Crassostrea</taxon>
    </lineage>
</organism>
<evidence type="ECO:0000259" key="8">
    <source>
        <dbReference type="Pfam" id="PF01529"/>
    </source>
</evidence>
<evidence type="ECO:0000256" key="5">
    <source>
        <dbReference type="ARBA" id="ARBA00023136"/>
    </source>
</evidence>
<dbReference type="Pfam" id="PF01529">
    <property type="entry name" value="DHHC"/>
    <property type="match status" value="1"/>
</dbReference>
<dbReference type="OrthoDB" id="302728at2759"/>
<keyword evidence="6 7" id="KW-0012">Acyltransferase</keyword>
<dbReference type="Proteomes" id="UP000694844">
    <property type="component" value="Chromosome 3"/>
</dbReference>
<dbReference type="GO" id="GO:0016020">
    <property type="term" value="C:membrane"/>
    <property type="evidence" value="ECO:0007669"/>
    <property type="project" value="UniProtKB-SubCell"/>
</dbReference>
<dbReference type="GO" id="GO:0019706">
    <property type="term" value="F:protein-cysteine S-palmitoyltransferase activity"/>
    <property type="evidence" value="ECO:0007669"/>
    <property type="project" value="UniProtKB-EC"/>
</dbReference>
<dbReference type="GeneID" id="111126392"/>
<dbReference type="InterPro" id="IPR039859">
    <property type="entry name" value="PFA4/ZDH16/20/ERF2-like"/>
</dbReference>
<dbReference type="InterPro" id="IPR001594">
    <property type="entry name" value="Palmitoyltrfase_DHHC"/>
</dbReference>
<evidence type="ECO:0000256" key="7">
    <source>
        <dbReference type="RuleBase" id="RU079119"/>
    </source>
</evidence>
<keyword evidence="9" id="KW-1185">Reference proteome</keyword>